<dbReference type="EMBL" id="AJVK01034922">
    <property type="status" value="NOT_ANNOTATED_CDS"/>
    <property type="molecule type" value="Genomic_DNA"/>
</dbReference>
<dbReference type="Proteomes" id="UP000092462">
    <property type="component" value="Unassembled WGS sequence"/>
</dbReference>
<dbReference type="EnsemblMetazoa" id="PPAI008346-RA">
    <property type="protein sequence ID" value="PPAI008346-PA"/>
    <property type="gene ID" value="PPAI008346"/>
</dbReference>
<reference evidence="1" key="1">
    <citation type="submission" date="2022-08" db="UniProtKB">
        <authorList>
            <consortium name="EnsemblMetazoa"/>
        </authorList>
    </citation>
    <scope>IDENTIFICATION</scope>
    <source>
        <strain evidence="1">Israel</strain>
    </source>
</reference>
<accession>A0A1B0DJC2</accession>
<name>A0A1B0DJC2_PHLPP</name>
<evidence type="ECO:0000313" key="1">
    <source>
        <dbReference type="EnsemblMetazoa" id="PPAI008346-PA"/>
    </source>
</evidence>
<organism evidence="1 2">
    <name type="scientific">Phlebotomus papatasi</name>
    <name type="common">Sandfly</name>
    <dbReference type="NCBI Taxonomy" id="29031"/>
    <lineage>
        <taxon>Eukaryota</taxon>
        <taxon>Metazoa</taxon>
        <taxon>Ecdysozoa</taxon>
        <taxon>Arthropoda</taxon>
        <taxon>Hexapoda</taxon>
        <taxon>Insecta</taxon>
        <taxon>Pterygota</taxon>
        <taxon>Neoptera</taxon>
        <taxon>Endopterygota</taxon>
        <taxon>Diptera</taxon>
        <taxon>Nematocera</taxon>
        <taxon>Psychodoidea</taxon>
        <taxon>Psychodidae</taxon>
        <taxon>Phlebotomus</taxon>
        <taxon>Phlebotomus</taxon>
    </lineage>
</organism>
<proteinExistence type="predicted"/>
<keyword evidence="2" id="KW-1185">Reference proteome</keyword>
<dbReference type="AlphaFoldDB" id="A0A1B0DJC2"/>
<sequence>MTHSRENRPWRNDWDCERSSVIVLPGQKIEKIIGRLRRFLRIFSVPKEHLKIVEEEGEEKADMNVGRSKAKNIQ</sequence>
<protein>
    <submittedName>
        <fullName evidence="1">Uncharacterized protein</fullName>
    </submittedName>
</protein>
<evidence type="ECO:0000313" key="2">
    <source>
        <dbReference type="Proteomes" id="UP000092462"/>
    </source>
</evidence>
<dbReference type="VEuPathDB" id="VectorBase:PPAI008346"/>